<feature type="transmembrane region" description="Helical" evidence="11">
    <location>
        <begin position="78"/>
        <end position="95"/>
    </location>
</feature>
<keyword evidence="6 11" id="KW-0472">Membrane</keyword>
<evidence type="ECO:0000256" key="9">
    <source>
        <dbReference type="ARBA" id="ARBA00023303"/>
    </source>
</evidence>
<evidence type="ECO:0000256" key="8">
    <source>
        <dbReference type="ARBA" id="ARBA00023214"/>
    </source>
</evidence>
<dbReference type="InterPro" id="IPR001807">
    <property type="entry name" value="ClC"/>
</dbReference>
<evidence type="ECO:0000259" key="12">
    <source>
        <dbReference type="PROSITE" id="PS51371"/>
    </source>
</evidence>
<dbReference type="Gene3D" id="1.10.3080.10">
    <property type="entry name" value="Clc chloride channel"/>
    <property type="match status" value="1"/>
</dbReference>
<keyword evidence="5" id="KW-0406">Ion transport</keyword>
<dbReference type="InParanoid" id="A0A371RGT3"/>
<gene>
    <name evidence="13" type="ORF">DX908_04860</name>
</gene>
<dbReference type="PANTHER" id="PTHR43427">
    <property type="entry name" value="CHLORIDE CHANNEL PROTEIN CLC-E"/>
    <property type="match status" value="1"/>
</dbReference>
<feature type="transmembrane region" description="Helical" evidence="11">
    <location>
        <begin position="326"/>
        <end position="345"/>
    </location>
</feature>
<dbReference type="FunCoup" id="A0A371RGT3">
    <property type="interactions" value="65"/>
</dbReference>
<comment type="subcellular location">
    <subcellularLocation>
        <location evidence="1">Membrane</location>
        <topology evidence="1">Multi-pass membrane protein</topology>
    </subcellularLocation>
</comment>
<feature type="transmembrane region" description="Helical" evidence="11">
    <location>
        <begin position="388"/>
        <end position="411"/>
    </location>
</feature>
<dbReference type="InterPro" id="IPR000644">
    <property type="entry name" value="CBS_dom"/>
</dbReference>
<keyword evidence="9" id="KW-0407">Ion channel</keyword>
<dbReference type="EMBL" id="QUQO01000001">
    <property type="protein sequence ID" value="RFB04666.1"/>
    <property type="molecule type" value="Genomic_DNA"/>
</dbReference>
<comment type="caution">
    <text evidence="13">The sequence shown here is derived from an EMBL/GenBank/DDBJ whole genome shotgun (WGS) entry which is preliminary data.</text>
</comment>
<dbReference type="OrthoDB" id="9767361at2"/>
<feature type="transmembrane region" description="Helical" evidence="11">
    <location>
        <begin position="249"/>
        <end position="267"/>
    </location>
</feature>
<evidence type="ECO:0000313" key="13">
    <source>
        <dbReference type="EMBL" id="RFB04666.1"/>
    </source>
</evidence>
<reference evidence="13 14" key="1">
    <citation type="submission" date="2018-08" db="EMBL/GenBank/DDBJ databases">
        <title>Parvularcula sp. SM1705, isolated from surface water of the South Sea China.</title>
        <authorList>
            <person name="Sun L."/>
        </authorList>
    </citation>
    <scope>NUCLEOTIDE SEQUENCE [LARGE SCALE GENOMIC DNA]</scope>
    <source>
        <strain evidence="13 14">SM1705</strain>
    </source>
</reference>
<evidence type="ECO:0000256" key="10">
    <source>
        <dbReference type="PROSITE-ProRule" id="PRU00703"/>
    </source>
</evidence>
<dbReference type="RefSeq" id="WP_116391298.1">
    <property type="nucleotide sequence ID" value="NZ_QUQO01000001.1"/>
</dbReference>
<evidence type="ECO:0000256" key="1">
    <source>
        <dbReference type="ARBA" id="ARBA00004141"/>
    </source>
</evidence>
<dbReference type="PRINTS" id="PR00762">
    <property type="entry name" value="CLCHANNEL"/>
</dbReference>
<evidence type="ECO:0000256" key="4">
    <source>
        <dbReference type="ARBA" id="ARBA00022989"/>
    </source>
</evidence>
<dbReference type="InterPro" id="IPR046342">
    <property type="entry name" value="CBS_dom_sf"/>
</dbReference>
<feature type="transmembrane region" description="Helical" evidence="11">
    <location>
        <begin position="28"/>
        <end position="58"/>
    </location>
</feature>
<keyword evidence="8" id="KW-0868">Chloride</keyword>
<feature type="transmembrane region" description="Helical" evidence="11">
    <location>
        <begin position="423"/>
        <end position="445"/>
    </location>
</feature>
<evidence type="ECO:0000256" key="5">
    <source>
        <dbReference type="ARBA" id="ARBA00023065"/>
    </source>
</evidence>
<keyword evidence="3 11" id="KW-0812">Transmembrane</keyword>
<dbReference type="InterPro" id="IPR050368">
    <property type="entry name" value="ClC-type_chloride_channel"/>
</dbReference>
<sequence length="547" mass="57324">MTSAPLERIRLWLRHSAERAESVSNMKVWLLAAAVGVLVSYGVILFTIAVEALTTWAYGEGTSLLAQGARGLEPWRAFLVPVVGGLIVGAILWLAQRFHILPDIRCQGVAEVIEARASPPGHVSLAGGAANTIAAGVALGFGASAGREGPLVLMGGSMATFLARRFKLSAKDARTLLGCAAAAAVSAAFNAPIAGVLFALEVVLSNYALSIFGPVTLSSVVSLLIAQSQLGDVHRFDIPAYASAAPYDIPLGAVLGLICGAVAWSFLQTAAKGRKMSRQLIAKRRVPAFLLPVIAGVGMGVIGIFLPEVLGFGYEATSQALNGNYSLSLLTILLVAKLFATVLCLSCRFGTGVFSGGIYLGAISGAAFGIALSFIFPDSAVANPTFFAMIGMGAVSGAIIGAPISTTLIVFEITGDYQMTAALMIAVGIASVMVQVFFGSSWFHYQLNQRGYDLSHGPQGVILNTIRVRDVMRAMPPDAAPLEEDAPRLLANQTLGEALAQMTDLGLDGMPVVADKDDARIVGTLTQIRALRTYNSALVESHIEHHR</sequence>
<dbReference type="GO" id="GO:0005254">
    <property type="term" value="F:chloride channel activity"/>
    <property type="evidence" value="ECO:0007669"/>
    <property type="project" value="UniProtKB-KW"/>
</dbReference>
<keyword evidence="4 11" id="KW-1133">Transmembrane helix</keyword>
<dbReference type="SUPFAM" id="SSF54631">
    <property type="entry name" value="CBS-domain pair"/>
    <property type="match status" value="1"/>
</dbReference>
<dbReference type="PANTHER" id="PTHR43427:SF6">
    <property type="entry name" value="CHLORIDE CHANNEL PROTEIN CLC-E"/>
    <property type="match status" value="1"/>
</dbReference>
<dbReference type="PROSITE" id="PS51371">
    <property type="entry name" value="CBS"/>
    <property type="match status" value="1"/>
</dbReference>
<dbReference type="Pfam" id="PF00654">
    <property type="entry name" value="Voltage_CLC"/>
    <property type="match status" value="1"/>
</dbReference>
<dbReference type="CDD" id="cd00400">
    <property type="entry name" value="Voltage_gated_ClC"/>
    <property type="match status" value="1"/>
</dbReference>
<protein>
    <submittedName>
        <fullName evidence="13">Chloride channel protein</fullName>
    </submittedName>
</protein>
<keyword evidence="10" id="KW-0129">CBS domain</keyword>
<feature type="transmembrane region" description="Helical" evidence="11">
    <location>
        <begin position="288"/>
        <end position="306"/>
    </location>
</feature>
<evidence type="ECO:0000256" key="6">
    <source>
        <dbReference type="ARBA" id="ARBA00023136"/>
    </source>
</evidence>
<dbReference type="GO" id="GO:0034707">
    <property type="term" value="C:chloride channel complex"/>
    <property type="evidence" value="ECO:0007669"/>
    <property type="project" value="UniProtKB-KW"/>
</dbReference>
<feature type="transmembrane region" description="Helical" evidence="11">
    <location>
        <begin position="357"/>
        <end position="376"/>
    </location>
</feature>
<evidence type="ECO:0000313" key="14">
    <source>
        <dbReference type="Proteomes" id="UP000264589"/>
    </source>
</evidence>
<dbReference type="Proteomes" id="UP000264589">
    <property type="component" value="Unassembled WGS sequence"/>
</dbReference>
<evidence type="ECO:0000256" key="11">
    <source>
        <dbReference type="SAM" id="Phobius"/>
    </source>
</evidence>
<evidence type="ECO:0000256" key="2">
    <source>
        <dbReference type="ARBA" id="ARBA00022448"/>
    </source>
</evidence>
<keyword evidence="2" id="KW-0813">Transport</keyword>
<feature type="domain" description="CBS" evidence="12">
    <location>
        <begin position="475"/>
        <end position="541"/>
    </location>
</feature>
<keyword evidence="14" id="KW-1185">Reference proteome</keyword>
<dbReference type="AlphaFoldDB" id="A0A371RGT3"/>
<accession>A0A371RGT3</accession>
<proteinExistence type="predicted"/>
<name>A0A371RGT3_9PROT</name>
<dbReference type="SUPFAM" id="SSF81340">
    <property type="entry name" value="Clc chloride channel"/>
    <property type="match status" value="1"/>
</dbReference>
<evidence type="ECO:0000256" key="3">
    <source>
        <dbReference type="ARBA" id="ARBA00022692"/>
    </source>
</evidence>
<organism evidence="13 14">
    <name type="scientific">Parvularcula marina</name>
    <dbReference type="NCBI Taxonomy" id="2292771"/>
    <lineage>
        <taxon>Bacteria</taxon>
        <taxon>Pseudomonadati</taxon>
        <taxon>Pseudomonadota</taxon>
        <taxon>Alphaproteobacteria</taxon>
        <taxon>Parvularculales</taxon>
        <taxon>Parvularculaceae</taxon>
        <taxon>Parvularcula</taxon>
    </lineage>
</organism>
<dbReference type="InterPro" id="IPR014743">
    <property type="entry name" value="Cl-channel_core"/>
</dbReference>
<feature type="transmembrane region" description="Helical" evidence="11">
    <location>
        <begin position="175"/>
        <end position="200"/>
    </location>
</feature>
<keyword evidence="7" id="KW-0869">Chloride channel</keyword>
<evidence type="ECO:0000256" key="7">
    <source>
        <dbReference type="ARBA" id="ARBA00023173"/>
    </source>
</evidence>